<accession>A0A101PVV9</accession>
<organism evidence="1 2">
    <name type="scientific">Streptomyces corchorusii</name>
    <name type="common">Streptomyces chibaensis</name>
    <dbReference type="NCBI Taxonomy" id="1903"/>
    <lineage>
        <taxon>Bacteria</taxon>
        <taxon>Bacillati</taxon>
        <taxon>Actinomycetota</taxon>
        <taxon>Actinomycetes</taxon>
        <taxon>Kitasatosporales</taxon>
        <taxon>Streptomycetaceae</taxon>
        <taxon>Streptomyces</taxon>
    </lineage>
</organism>
<name>A0A101PVV9_STRCK</name>
<keyword evidence="2" id="KW-1185">Reference proteome</keyword>
<gene>
    <name evidence="1" type="ORF">AQJ11_33340</name>
</gene>
<dbReference type="AlphaFoldDB" id="A0A101PVV9"/>
<reference evidence="1 2" key="1">
    <citation type="submission" date="2015-10" db="EMBL/GenBank/DDBJ databases">
        <title>Draft genome sequence of Streptomyces corchorusii DSM 40340, type strain for the species Streptomyces corchorusii.</title>
        <authorList>
            <person name="Ruckert C."/>
            <person name="Winkler A."/>
            <person name="Kalinowski J."/>
            <person name="Kampfer P."/>
            <person name="Glaeser S."/>
        </authorList>
    </citation>
    <scope>NUCLEOTIDE SEQUENCE [LARGE SCALE GENOMIC DNA]</scope>
    <source>
        <strain evidence="1 2">DSM 40340</strain>
    </source>
</reference>
<dbReference type="Gene3D" id="3.40.50.970">
    <property type="match status" value="1"/>
</dbReference>
<evidence type="ECO:0008006" key="3">
    <source>
        <dbReference type="Google" id="ProtNLM"/>
    </source>
</evidence>
<sequence length="71" mass="7520">MGIPGIRVTEPAEREKAVRRAFDTPGPVLLDVLANPDEVAVPAKPTVEQGWGFAVAKVKEIVRSHGDDGSA</sequence>
<evidence type="ECO:0000313" key="1">
    <source>
        <dbReference type="EMBL" id="KUN18679.1"/>
    </source>
</evidence>
<dbReference type="GO" id="GO:0000287">
    <property type="term" value="F:magnesium ion binding"/>
    <property type="evidence" value="ECO:0007669"/>
    <property type="project" value="UniProtKB-ARBA"/>
</dbReference>
<dbReference type="Proteomes" id="UP000053398">
    <property type="component" value="Unassembled WGS sequence"/>
</dbReference>
<dbReference type="EMBL" id="LMWP01000042">
    <property type="protein sequence ID" value="KUN18679.1"/>
    <property type="molecule type" value="Genomic_DNA"/>
</dbReference>
<evidence type="ECO:0000313" key="2">
    <source>
        <dbReference type="Proteomes" id="UP000053398"/>
    </source>
</evidence>
<dbReference type="InterPro" id="IPR029061">
    <property type="entry name" value="THDP-binding"/>
</dbReference>
<protein>
    <recommendedName>
        <fullName evidence="3">Thiamine pyrophosphate enzyme TPP-binding domain-containing protein</fullName>
    </recommendedName>
</protein>
<comment type="caution">
    <text evidence="1">The sequence shown here is derived from an EMBL/GenBank/DDBJ whole genome shotgun (WGS) entry which is preliminary data.</text>
</comment>
<proteinExistence type="predicted"/>
<dbReference type="SUPFAM" id="SSF52518">
    <property type="entry name" value="Thiamin diphosphate-binding fold (THDP-binding)"/>
    <property type="match status" value="1"/>
</dbReference>